<keyword evidence="5 10" id="KW-0418">Kinase</keyword>
<dbReference type="GO" id="GO:0005524">
    <property type="term" value="F:ATP binding"/>
    <property type="evidence" value="ECO:0007669"/>
    <property type="project" value="UniProtKB-KW"/>
</dbReference>
<evidence type="ECO:0000256" key="4">
    <source>
        <dbReference type="ARBA" id="ARBA00022741"/>
    </source>
</evidence>
<keyword evidence="6" id="KW-0067">ATP-binding</keyword>
<keyword evidence="4" id="KW-0547">Nucleotide-binding</keyword>
<dbReference type="InterPro" id="IPR011009">
    <property type="entry name" value="Kinase-like_dom_sf"/>
</dbReference>
<evidence type="ECO:0000256" key="2">
    <source>
        <dbReference type="ARBA" id="ARBA00022527"/>
    </source>
</evidence>
<dbReference type="InterPro" id="IPR008271">
    <property type="entry name" value="Ser/Thr_kinase_AS"/>
</dbReference>
<dbReference type="PANTHER" id="PTHR43895:SF32">
    <property type="entry name" value="SERINE_THREONINE-PROTEIN KINASE CHK1"/>
    <property type="match status" value="1"/>
</dbReference>
<evidence type="ECO:0000256" key="3">
    <source>
        <dbReference type="ARBA" id="ARBA00022679"/>
    </source>
</evidence>
<comment type="caution">
    <text evidence="10">The sequence shown here is derived from an EMBL/GenBank/DDBJ whole genome shotgun (WGS) entry which is preliminary data.</text>
</comment>
<proteinExistence type="predicted"/>
<reference evidence="10 11" key="1">
    <citation type="journal article" date="2023" name="Elife">
        <title>Identification of key yeast species and microbe-microbe interactions impacting larval growth of Drosophila in the wild.</title>
        <authorList>
            <person name="Mure A."/>
            <person name="Sugiura Y."/>
            <person name="Maeda R."/>
            <person name="Honda K."/>
            <person name="Sakurai N."/>
            <person name="Takahashi Y."/>
            <person name="Watada M."/>
            <person name="Katoh T."/>
            <person name="Gotoh A."/>
            <person name="Gotoh Y."/>
            <person name="Taniguchi I."/>
            <person name="Nakamura K."/>
            <person name="Hayashi T."/>
            <person name="Katayama T."/>
            <person name="Uemura T."/>
            <person name="Hattori Y."/>
        </authorList>
    </citation>
    <scope>NUCLEOTIDE SEQUENCE [LARGE SCALE GENOMIC DNA]</scope>
    <source>
        <strain evidence="10 11">PK-24</strain>
    </source>
</reference>
<evidence type="ECO:0000313" key="11">
    <source>
        <dbReference type="Proteomes" id="UP001378960"/>
    </source>
</evidence>
<dbReference type="PANTHER" id="PTHR43895">
    <property type="entry name" value="CALCIUM/CALMODULIN-DEPENDENT PROTEIN KINASE KINASE-RELATED"/>
    <property type="match status" value="1"/>
</dbReference>
<evidence type="ECO:0000256" key="1">
    <source>
        <dbReference type="ARBA" id="ARBA00012513"/>
    </source>
</evidence>
<dbReference type="SUPFAM" id="SSF56112">
    <property type="entry name" value="Protein kinase-like (PK-like)"/>
    <property type="match status" value="1"/>
</dbReference>
<dbReference type="SMART" id="SM00220">
    <property type="entry name" value="S_TKc"/>
    <property type="match status" value="1"/>
</dbReference>
<evidence type="ECO:0000256" key="6">
    <source>
        <dbReference type="ARBA" id="ARBA00022840"/>
    </source>
</evidence>
<dbReference type="GO" id="GO:0007165">
    <property type="term" value="P:signal transduction"/>
    <property type="evidence" value="ECO:0007669"/>
    <property type="project" value="TreeGrafter"/>
</dbReference>
<dbReference type="Proteomes" id="UP001378960">
    <property type="component" value="Unassembled WGS sequence"/>
</dbReference>
<keyword evidence="2" id="KW-0723">Serine/threonine-protein kinase</keyword>
<organism evidence="10 11">
    <name type="scientific">Pichia kluyveri</name>
    <name type="common">Yeast</name>
    <dbReference type="NCBI Taxonomy" id="36015"/>
    <lineage>
        <taxon>Eukaryota</taxon>
        <taxon>Fungi</taxon>
        <taxon>Dikarya</taxon>
        <taxon>Ascomycota</taxon>
        <taxon>Saccharomycotina</taxon>
        <taxon>Pichiomycetes</taxon>
        <taxon>Pichiales</taxon>
        <taxon>Pichiaceae</taxon>
        <taxon>Pichia</taxon>
    </lineage>
</organism>
<evidence type="ECO:0000256" key="7">
    <source>
        <dbReference type="ARBA" id="ARBA00047899"/>
    </source>
</evidence>
<dbReference type="Pfam" id="PF00069">
    <property type="entry name" value="Pkinase"/>
    <property type="match status" value="1"/>
</dbReference>
<comment type="catalytic activity">
    <reaction evidence="7">
        <text>L-threonyl-[protein] + ATP = O-phospho-L-threonyl-[protein] + ADP + H(+)</text>
        <dbReference type="Rhea" id="RHEA:46608"/>
        <dbReference type="Rhea" id="RHEA-COMP:11060"/>
        <dbReference type="Rhea" id="RHEA-COMP:11605"/>
        <dbReference type="ChEBI" id="CHEBI:15378"/>
        <dbReference type="ChEBI" id="CHEBI:30013"/>
        <dbReference type="ChEBI" id="CHEBI:30616"/>
        <dbReference type="ChEBI" id="CHEBI:61977"/>
        <dbReference type="ChEBI" id="CHEBI:456216"/>
        <dbReference type="EC" id="2.7.11.1"/>
    </reaction>
</comment>
<dbReference type="EMBL" id="BTGB01000002">
    <property type="protein sequence ID" value="GMM45366.1"/>
    <property type="molecule type" value="Genomic_DNA"/>
</dbReference>
<dbReference type="GO" id="GO:0004674">
    <property type="term" value="F:protein serine/threonine kinase activity"/>
    <property type="evidence" value="ECO:0007669"/>
    <property type="project" value="UniProtKB-KW"/>
</dbReference>
<evidence type="ECO:0000256" key="8">
    <source>
        <dbReference type="ARBA" id="ARBA00048679"/>
    </source>
</evidence>
<dbReference type="AlphaFoldDB" id="A0AAV5R269"/>
<evidence type="ECO:0000256" key="5">
    <source>
        <dbReference type="ARBA" id="ARBA00022777"/>
    </source>
</evidence>
<protein>
    <recommendedName>
        <fullName evidence="1">non-specific serine/threonine protein kinase</fullName>
        <ecNumber evidence="1">2.7.11.1</ecNumber>
    </recommendedName>
</protein>
<name>A0AAV5R269_PICKL</name>
<dbReference type="PROSITE" id="PS50011">
    <property type="entry name" value="PROTEIN_KINASE_DOM"/>
    <property type="match status" value="1"/>
</dbReference>
<keyword evidence="3" id="KW-0808">Transferase</keyword>
<dbReference type="PROSITE" id="PS00108">
    <property type="entry name" value="PROTEIN_KINASE_ST"/>
    <property type="match status" value="1"/>
</dbReference>
<dbReference type="InterPro" id="IPR000719">
    <property type="entry name" value="Prot_kinase_dom"/>
</dbReference>
<evidence type="ECO:0000313" key="10">
    <source>
        <dbReference type="EMBL" id="GMM45366.1"/>
    </source>
</evidence>
<dbReference type="Gene3D" id="1.10.510.10">
    <property type="entry name" value="Transferase(Phosphotransferase) domain 1"/>
    <property type="match status" value="1"/>
</dbReference>
<dbReference type="EC" id="2.7.11.1" evidence="1"/>
<comment type="catalytic activity">
    <reaction evidence="8">
        <text>L-seryl-[protein] + ATP = O-phospho-L-seryl-[protein] + ADP + H(+)</text>
        <dbReference type="Rhea" id="RHEA:17989"/>
        <dbReference type="Rhea" id="RHEA-COMP:9863"/>
        <dbReference type="Rhea" id="RHEA-COMP:11604"/>
        <dbReference type="ChEBI" id="CHEBI:15378"/>
        <dbReference type="ChEBI" id="CHEBI:29999"/>
        <dbReference type="ChEBI" id="CHEBI:30616"/>
        <dbReference type="ChEBI" id="CHEBI:83421"/>
        <dbReference type="ChEBI" id="CHEBI:456216"/>
        <dbReference type="EC" id="2.7.11.1"/>
    </reaction>
</comment>
<sequence>MASAMTSNAVSAVQSSSISSISHLNNINNINNVANNFKSNLDNYLQYQKGNSLLNNRYSFISNLQTGSFGKVTCALDTLTNTHVAIKAMKKSINGVSIMANHEILIMKKLGYHKNITQLLDHFETKKYFIMVLEFADSGDLYDAIHNKTNLGLNIQSNHLAFINFINQLIEVINYSHSKGIYHRDIKPENILLMNDGTIKLCDWGLSTKYIKSTDFNVGTEKYMAPEALIKSNDSDYYYSDKLDAYSIGITLLFVLFNKCPFRKAVNSDPNYSNFLKSKYFIYDFFPNINFTSYTAIVDMLIINRDLNALNYLVENGINNGFTLDQEHLIHFSNNQNNYINSIVDSLNNNNNNENNENLNIENNSHNENDVFLFDDYEHHLNNENINNIDNIDNNNFDDQFMFNNKDEFNHINNHVDHSNVNPISIPLQYQISSTNSIINTTNNNNTNNNNSAMESYCTTYNPSSLFDNNSTVENTNSFINSFELSNTDAWADQISDLRFKFQ</sequence>
<evidence type="ECO:0000259" key="9">
    <source>
        <dbReference type="PROSITE" id="PS50011"/>
    </source>
</evidence>
<gene>
    <name evidence="10" type="ORF">DAPK24_019410</name>
</gene>
<feature type="domain" description="Protein kinase" evidence="9">
    <location>
        <begin position="58"/>
        <end position="373"/>
    </location>
</feature>
<keyword evidence="11" id="KW-1185">Reference proteome</keyword>
<accession>A0AAV5R269</accession>